<feature type="region of interest" description="Disordered" evidence="1">
    <location>
        <begin position="1"/>
        <end position="21"/>
    </location>
</feature>
<feature type="compositionally biased region" description="Basic and acidic residues" evidence="1">
    <location>
        <begin position="9"/>
        <end position="18"/>
    </location>
</feature>
<protein>
    <recommendedName>
        <fullName evidence="4">F-box domain-containing protein</fullName>
    </recommendedName>
</protein>
<proteinExistence type="predicted"/>
<feature type="compositionally biased region" description="Basic and acidic residues" evidence="1">
    <location>
        <begin position="121"/>
        <end position="132"/>
    </location>
</feature>
<evidence type="ECO:0000313" key="2">
    <source>
        <dbReference type="EMBL" id="WWC86635.1"/>
    </source>
</evidence>
<dbReference type="AlphaFoldDB" id="A0AAX4JMI5"/>
<keyword evidence="3" id="KW-1185">Reference proteome</keyword>
<dbReference type="RefSeq" id="XP_066073398.1">
    <property type="nucleotide sequence ID" value="XM_066217301.1"/>
</dbReference>
<organism evidence="2 3">
    <name type="scientific">Kwoniella dendrophila CBS 6074</name>
    <dbReference type="NCBI Taxonomy" id="1295534"/>
    <lineage>
        <taxon>Eukaryota</taxon>
        <taxon>Fungi</taxon>
        <taxon>Dikarya</taxon>
        <taxon>Basidiomycota</taxon>
        <taxon>Agaricomycotina</taxon>
        <taxon>Tremellomycetes</taxon>
        <taxon>Tremellales</taxon>
        <taxon>Cryptococcaceae</taxon>
        <taxon>Kwoniella</taxon>
    </lineage>
</organism>
<sequence length="694" mass="80331">MSPNNGKSAIHETDESAETKPTFRLTSLPPEIISLIFSFTKEHPQQHIYRYIQVSKFFYTELIGTLYGRLNLNKDNVQKIFHNILLTTQGEFDNGTDTTIEYDSDPDSADGSDFSIQQHTGAEDRSHPDAKDKGSQDFLLDIKASNSIHRKLVLLSIVDHLILEDWQAGKAVAKMIKLKSQDTLKPFCNVTTLSIGLDFLRPNGTLPSPNTSAWDEMTSVLMILAKLQLKHCCANWHALRYYDEEDIYFSILINIWMTQYKLETMTWHGMVQSHHPIPLFGLSNSFLTRHFFKDFERRDQNQIGPSQEQMASQKGEYALIGQLEQSEFYQATQNRRFGQTSSSNTVHCFTYIVYTDHSKIEVKKENIGKVFYGLDYTVEDEDEWHEVKNNHSKSYDQALKSHNRKIDALNFVKSLIIDDFAGAEAIAKSLNQRFAEYIDSESYNFVKHEHFYVKVEVPEAPSMILKNVENICLGRGLLQSHEVYPFCAHDGEPEPHPIVSILSKGLNCKDVCYDYRAASKHHDDDDGFIYAISLLVRYWKFNSATFHHMNQYPHPAHHTRPNVKIFLTDIKPKANTLDKLQKDGALLHFVAYHIDLFYWCCVHPREDEKTRFEIAYPGFDILNNDITPEKIIETGKELYRSLFWHQTCGKDSYEDCMEATDKRWQERLESGWFEKFLKIDNLENVEPCVCCGKK</sequence>
<feature type="compositionally biased region" description="Acidic residues" evidence="1">
    <location>
        <begin position="100"/>
        <end position="110"/>
    </location>
</feature>
<evidence type="ECO:0000313" key="3">
    <source>
        <dbReference type="Proteomes" id="UP001355207"/>
    </source>
</evidence>
<evidence type="ECO:0008006" key="4">
    <source>
        <dbReference type="Google" id="ProtNLM"/>
    </source>
</evidence>
<name>A0AAX4JMI5_9TREE</name>
<dbReference type="Proteomes" id="UP001355207">
    <property type="component" value="Chromosome 2"/>
</dbReference>
<dbReference type="EMBL" id="CP144099">
    <property type="protein sequence ID" value="WWC86635.1"/>
    <property type="molecule type" value="Genomic_DNA"/>
</dbReference>
<accession>A0AAX4JMI5</accession>
<gene>
    <name evidence="2" type="ORF">L201_001512</name>
</gene>
<evidence type="ECO:0000256" key="1">
    <source>
        <dbReference type="SAM" id="MobiDB-lite"/>
    </source>
</evidence>
<feature type="region of interest" description="Disordered" evidence="1">
    <location>
        <begin position="96"/>
        <end position="132"/>
    </location>
</feature>
<reference evidence="2 3" key="1">
    <citation type="submission" date="2024-01" db="EMBL/GenBank/DDBJ databases">
        <title>Comparative genomics of Cryptococcus and Kwoniella reveals pathogenesis evolution and contrasting modes of karyotype evolution via chromosome fusion or intercentromeric recombination.</title>
        <authorList>
            <person name="Coelho M.A."/>
            <person name="David-Palma M."/>
            <person name="Shea T."/>
            <person name="Bowers K."/>
            <person name="McGinley-Smith S."/>
            <person name="Mohammad A.W."/>
            <person name="Gnirke A."/>
            <person name="Yurkov A.M."/>
            <person name="Nowrousian M."/>
            <person name="Sun S."/>
            <person name="Cuomo C.A."/>
            <person name="Heitman J."/>
        </authorList>
    </citation>
    <scope>NUCLEOTIDE SEQUENCE [LARGE SCALE GENOMIC DNA]</scope>
    <source>
        <strain evidence="2 3">CBS 6074</strain>
    </source>
</reference>
<dbReference type="GeneID" id="91092184"/>